<evidence type="ECO:0000256" key="2">
    <source>
        <dbReference type="ARBA" id="ARBA00023002"/>
    </source>
</evidence>
<evidence type="ECO:0000256" key="3">
    <source>
        <dbReference type="RuleBase" id="RU000363"/>
    </source>
</evidence>
<proteinExistence type="inferred from homology"/>
<sequence>MAASLVKRMLCVEDKVFLVTGGAAGVGAGIVRGLLNENARHVAFLDVADREGSALEAELLTKFGALRAKFIKCDISDDAQLTAAYKQVLDKYRRLDAVINNAAVLTIDEKNVKKMVDINFHVAFLDVADREGSALEAELLTKFGALRAKFIKCDISDDAQLTAAYKQVLDKYRRLDAVINNAAVLTIDEKNVKKMVDINFTATVTSTMKALDIMGVNKGGSGGTIINISSLLALNLGTHLPVYAATKTAVLQFSIAMGAEKIYSESKVRVITVCLGPTDTAILNRSNLENFDKDSAEPIASRVSVRQRVGSAVSGILEVIDQGKSGSTWVVKDDQKAYEITDKLSQAFEVLSDT</sequence>
<organism evidence="4">
    <name type="scientific">Heliothis virescens</name>
    <name type="common">Tobacco budworm moth</name>
    <dbReference type="NCBI Taxonomy" id="7102"/>
    <lineage>
        <taxon>Eukaryota</taxon>
        <taxon>Metazoa</taxon>
        <taxon>Ecdysozoa</taxon>
        <taxon>Arthropoda</taxon>
        <taxon>Hexapoda</taxon>
        <taxon>Insecta</taxon>
        <taxon>Pterygota</taxon>
        <taxon>Neoptera</taxon>
        <taxon>Endopterygota</taxon>
        <taxon>Lepidoptera</taxon>
        <taxon>Glossata</taxon>
        <taxon>Ditrysia</taxon>
        <taxon>Noctuoidea</taxon>
        <taxon>Noctuidae</taxon>
        <taxon>Heliothinae</taxon>
        <taxon>Heliothis</taxon>
    </lineage>
</organism>
<dbReference type="EMBL" id="NWSH01000014">
    <property type="protein sequence ID" value="PCG80830.1"/>
    <property type="molecule type" value="Genomic_DNA"/>
</dbReference>
<dbReference type="Pfam" id="PF13561">
    <property type="entry name" value="adh_short_C2"/>
    <property type="match status" value="1"/>
</dbReference>
<dbReference type="PANTHER" id="PTHR44229:SF8">
    <property type="entry name" value="ALCOHOL DEHYDROGENASE-RELATED"/>
    <property type="match status" value="1"/>
</dbReference>
<protein>
    <recommendedName>
        <fullName evidence="5">Alcohol dehydrogenase</fullName>
    </recommendedName>
</protein>
<dbReference type="STRING" id="7102.A0A2A4KAR2"/>
<dbReference type="SUPFAM" id="SSF51735">
    <property type="entry name" value="NAD(P)-binding Rossmann-fold domains"/>
    <property type="match status" value="2"/>
</dbReference>
<reference evidence="4" key="1">
    <citation type="submission" date="2017-09" db="EMBL/GenBank/DDBJ databases">
        <title>Contemporary evolution of a Lepidopteran species, Heliothis virescens, in response to modern agricultural practices.</title>
        <authorList>
            <person name="Fritz M.L."/>
            <person name="Deyonke A.M."/>
            <person name="Papanicolaou A."/>
            <person name="Micinski S."/>
            <person name="Westbrook J."/>
            <person name="Gould F."/>
        </authorList>
    </citation>
    <scope>NUCLEOTIDE SEQUENCE [LARGE SCALE GENOMIC DNA]</scope>
    <source>
        <strain evidence="4">HvINT-</strain>
        <tissue evidence="4">Whole body</tissue>
    </source>
</reference>
<dbReference type="PRINTS" id="PR00081">
    <property type="entry name" value="GDHRDH"/>
</dbReference>
<gene>
    <name evidence="4" type="ORF">B5V51_1496</name>
</gene>
<evidence type="ECO:0008006" key="5">
    <source>
        <dbReference type="Google" id="ProtNLM"/>
    </source>
</evidence>
<keyword evidence="2" id="KW-0560">Oxidoreductase</keyword>
<dbReference type="PROSITE" id="PS00061">
    <property type="entry name" value="ADH_SHORT"/>
    <property type="match status" value="1"/>
</dbReference>
<dbReference type="GO" id="GO:0005737">
    <property type="term" value="C:cytoplasm"/>
    <property type="evidence" value="ECO:0007669"/>
    <property type="project" value="TreeGrafter"/>
</dbReference>
<evidence type="ECO:0000313" key="4">
    <source>
        <dbReference type="EMBL" id="PCG80830.1"/>
    </source>
</evidence>
<dbReference type="GO" id="GO:0016404">
    <property type="term" value="F:15-hydroxyprostaglandin dehydrogenase (NAD+) activity"/>
    <property type="evidence" value="ECO:0007669"/>
    <property type="project" value="UniProtKB-EC"/>
</dbReference>
<dbReference type="GO" id="GO:0047034">
    <property type="term" value="F:15-hydroxyicosatetraenoate dehydrogenase activity"/>
    <property type="evidence" value="ECO:0007669"/>
    <property type="project" value="UniProtKB-EC"/>
</dbReference>
<dbReference type="PRINTS" id="PR00080">
    <property type="entry name" value="SDRFAMILY"/>
</dbReference>
<dbReference type="AlphaFoldDB" id="A0A2A4KAR2"/>
<dbReference type="InterPro" id="IPR036291">
    <property type="entry name" value="NAD(P)-bd_dom_sf"/>
</dbReference>
<dbReference type="Pfam" id="PF00106">
    <property type="entry name" value="adh_short"/>
    <property type="match status" value="1"/>
</dbReference>
<dbReference type="PANTHER" id="PTHR44229">
    <property type="entry name" value="15-HYDROXYPROSTAGLANDIN DEHYDROGENASE [NAD(+)]"/>
    <property type="match status" value="1"/>
</dbReference>
<comment type="caution">
    <text evidence="4">The sequence shown here is derived from an EMBL/GenBank/DDBJ whole genome shotgun (WGS) entry which is preliminary data.</text>
</comment>
<dbReference type="InterPro" id="IPR002347">
    <property type="entry name" value="SDR_fam"/>
</dbReference>
<accession>A0A2A4KAR2</accession>
<dbReference type="Gene3D" id="3.40.50.720">
    <property type="entry name" value="NAD(P)-binding Rossmann-like Domain"/>
    <property type="match status" value="2"/>
</dbReference>
<dbReference type="InterPro" id="IPR020904">
    <property type="entry name" value="Sc_DH/Rdtase_CS"/>
</dbReference>
<name>A0A2A4KAR2_HELVI</name>
<evidence type="ECO:0000256" key="1">
    <source>
        <dbReference type="ARBA" id="ARBA00006484"/>
    </source>
</evidence>
<comment type="similarity">
    <text evidence="1 3">Belongs to the short-chain dehydrogenases/reductases (SDR) family.</text>
</comment>